<evidence type="ECO:0000259" key="1">
    <source>
        <dbReference type="PROSITE" id="PS50887"/>
    </source>
</evidence>
<organism evidence="2 3">
    <name type="scientific">Pseudoprimorskyibacter insulae</name>
    <dbReference type="NCBI Taxonomy" id="1695997"/>
    <lineage>
        <taxon>Bacteria</taxon>
        <taxon>Pseudomonadati</taxon>
        <taxon>Pseudomonadota</taxon>
        <taxon>Alphaproteobacteria</taxon>
        <taxon>Rhodobacterales</taxon>
        <taxon>Paracoccaceae</taxon>
        <taxon>Pseudoprimorskyibacter</taxon>
    </lineage>
</organism>
<evidence type="ECO:0000313" key="3">
    <source>
        <dbReference type="Proteomes" id="UP000244904"/>
    </source>
</evidence>
<dbReference type="SUPFAM" id="SSF55073">
    <property type="entry name" value="Nucleotide cyclase"/>
    <property type="match status" value="1"/>
</dbReference>
<dbReference type="Gene3D" id="3.30.450.260">
    <property type="entry name" value="Haem NO binding associated domain"/>
    <property type="match status" value="1"/>
</dbReference>
<dbReference type="InterPro" id="IPR052163">
    <property type="entry name" value="DGC-Regulatory_Protein"/>
</dbReference>
<dbReference type="EC" id="3.1.4.52" evidence="2"/>
<feature type="domain" description="GGDEF" evidence="1">
    <location>
        <begin position="180"/>
        <end position="314"/>
    </location>
</feature>
<dbReference type="Proteomes" id="UP000244904">
    <property type="component" value="Unassembled WGS sequence"/>
</dbReference>
<dbReference type="OrthoDB" id="9812260at2"/>
<name>A0A2R8AQG7_9RHOB</name>
<proteinExistence type="predicted"/>
<dbReference type="CDD" id="cd01949">
    <property type="entry name" value="GGDEF"/>
    <property type="match status" value="1"/>
</dbReference>
<dbReference type="AlphaFoldDB" id="A0A2R8AQG7"/>
<sequence>MMDALDILCPMHMRTDGTGMIVHLGPTARKVFPHSLGRHLLDLFECLRPASATDMPGLRTLSKRRLRLRHRQSGETFRGVLAPLPDGGLILKLAFGIQLVEDIRSHGLTSADFEPTDLTVEMLYLLEAKTAAMDASRSLNQRLQVARISAETQAFTDTLTGLANRRALDHVLSRMGAVQRNFSLVQLDLDLFKQVNDTHGHGAGDHVLQEVARRLLSETRDEDTVARVGGDEFTLIFDGLLDQARLSDLASRLIAALEVPITFGTVTCQISASIGIARSCDYSGYRIDQMIEEADRALYASKRAGRAQFAFAHTLSGIEG</sequence>
<dbReference type="Pfam" id="PF00990">
    <property type="entry name" value="GGDEF"/>
    <property type="match status" value="1"/>
</dbReference>
<evidence type="ECO:0000313" key="2">
    <source>
        <dbReference type="EMBL" id="SPF78089.1"/>
    </source>
</evidence>
<accession>A0A2R8AQG7</accession>
<dbReference type="InterPro" id="IPR029787">
    <property type="entry name" value="Nucleotide_cyclase"/>
</dbReference>
<gene>
    <name evidence="2" type="primary">gmr</name>
    <name evidence="2" type="ORF">PRI8871_00679</name>
</gene>
<dbReference type="FunFam" id="3.30.70.270:FF:000001">
    <property type="entry name" value="Diguanylate cyclase domain protein"/>
    <property type="match status" value="1"/>
</dbReference>
<keyword evidence="3" id="KW-1185">Reference proteome</keyword>
<dbReference type="GO" id="GO:0071111">
    <property type="term" value="F:cyclic-guanylate-specific phosphodiesterase activity"/>
    <property type="evidence" value="ECO:0007669"/>
    <property type="project" value="UniProtKB-EC"/>
</dbReference>
<dbReference type="PROSITE" id="PS50887">
    <property type="entry name" value="GGDEF"/>
    <property type="match status" value="1"/>
</dbReference>
<dbReference type="Gene3D" id="3.30.70.270">
    <property type="match status" value="1"/>
</dbReference>
<dbReference type="InterPro" id="IPR043128">
    <property type="entry name" value="Rev_trsase/Diguanyl_cyclase"/>
</dbReference>
<keyword evidence="2" id="KW-0378">Hydrolase</keyword>
<dbReference type="PANTHER" id="PTHR46663:SF4">
    <property type="entry name" value="DIGUANYLATE CYCLASE DGCT-RELATED"/>
    <property type="match status" value="1"/>
</dbReference>
<dbReference type="PANTHER" id="PTHR46663">
    <property type="entry name" value="DIGUANYLATE CYCLASE DGCT-RELATED"/>
    <property type="match status" value="1"/>
</dbReference>
<dbReference type="EMBL" id="OMOJ01000001">
    <property type="protein sequence ID" value="SPF78089.1"/>
    <property type="molecule type" value="Genomic_DNA"/>
</dbReference>
<dbReference type="InterPro" id="IPR000160">
    <property type="entry name" value="GGDEF_dom"/>
</dbReference>
<dbReference type="SMART" id="SM00267">
    <property type="entry name" value="GGDEF"/>
    <property type="match status" value="1"/>
</dbReference>
<dbReference type="NCBIfam" id="TIGR00254">
    <property type="entry name" value="GGDEF"/>
    <property type="match status" value="1"/>
</dbReference>
<reference evidence="3" key="1">
    <citation type="submission" date="2018-03" db="EMBL/GenBank/DDBJ databases">
        <authorList>
            <person name="Rodrigo-Torres L."/>
            <person name="Arahal R. D."/>
            <person name="Lucena T."/>
        </authorList>
    </citation>
    <scope>NUCLEOTIDE SEQUENCE [LARGE SCALE GENOMIC DNA]</scope>
    <source>
        <strain evidence="3">CECT 8871</strain>
    </source>
</reference>
<protein>
    <submittedName>
        <fullName evidence="2">Cyclic di-GMP phosphodiesterase Gmr</fullName>
        <ecNumber evidence="2">3.1.4.52</ecNumber>
    </submittedName>
</protein>
<dbReference type="InterPro" id="IPR042463">
    <property type="entry name" value="HNOB_dom_associated_sf"/>
</dbReference>